<evidence type="ECO:0000256" key="1">
    <source>
        <dbReference type="SAM" id="Phobius"/>
    </source>
</evidence>
<evidence type="ECO:0000313" key="3">
    <source>
        <dbReference type="Proteomes" id="UP000193498"/>
    </source>
</evidence>
<sequence>MSATIIRTTSISARVINSASPLSLAALGVFGVGWLGSTLLTQKAKGPEICSFKGSMAKDLGTFVWW</sequence>
<protein>
    <submittedName>
        <fullName evidence="2">Uncharacterized protein</fullName>
    </submittedName>
</protein>
<feature type="transmembrane region" description="Helical" evidence="1">
    <location>
        <begin position="22"/>
        <end position="41"/>
    </location>
</feature>
<dbReference type="InParanoid" id="A0A1Y1XUB5"/>
<keyword evidence="3" id="KW-1185">Reference proteome</keyword>
<evidence type="ECO:0000313" key="2">
    <source>
        <dbReference type="EMBL" id="ORX89352.1"/>
    </source>
</evidence>
<dbReference type="EMBL" id="MCFE01000454">
    <property type="protein sequence ID" value="ORX89352.1"/>
    <property type="molecule type" value="Genomic_DNA"/>
</dbReference>
<accession>A0A1Y1XUB5</accession>
<dbReference type="AlphaFoldDB" id="A0A1Y1XUB5"/>
<organism evidence="2 3">
    <name type="scientific">Basidiobolus meristosporus CBS 931.73</name>
    <dbReference type="NCBI Taxonomy" id="1314790"/>
    <lineage>
        <taxon>Eukaryota</taxon>
        <taxon>Fungi</taxon>
        <taxon>Fungi incertae sedis</taxon>
        <taxon>Zoopagomycota</taxon>
        <taxon>Entomophthoromycotina</taxon>
        <taxon>Basidiobolomycetes</taxon>
        <taxon>Basidiobolales</taxon>
        <taxon>Basidiobolaceae</taxon>
        <taxon>Basidiobolus</taxon>
    </lineage>
</organism>
<keyword evidence="1" id="KW-0472">Membrane</keyword>
<dbReference type="Proteomes" id="UP000193498">
    <property type="component" value="Unassembled WGS sequence"/>
</dbReference>
<reference evidence="2 3" key="1">
    <citation type="submission" date="2016-07" db="EMBL/GenBank/DDBJ databases">
        <title>Pervasive Adenine N6-methylation of Active Genes in Fungi.</title>
        <authorList>
            <consortium name="DOE Joint Genome Institute"/>
            <person name="Mondo S.J."/>
            <person name="Dannebaum R.O."/>
            <person name="Kuo R.C."/>
            <person name="Labutti K."/>
            <person name="Haridas S."/>
            <person name="Kuo A."/>
            <person name="Salamov A."/>
            <person name="Ahrendt S.R."/>
            <person name="Lipzen A."/>
            <person name="Sullivan W."/>
            <person name="Andreopoulos W.B."/>
            <person name="Clum A."/>
            <person name="Lindquist E."/>
            <person name="Daum C."/>
            <person name="Ramamoorthy G.K."/>
            <person name="Gryganskyi A."/>
            <person name="Culley D."/>
            <person name="Magnuson J.K."/>
            <person name="James T.Y."/>
            <person name="O'Malley M.A."/>
            <person name="Stajich J.E."/>
            <person name="Spatafora J.W."/>
            <person name="Visel A."/>
            <person name="Grigoriev I.V."/>
        </authorList>
    </citation>
    <scope>NUCLEOTIDE SEQUENCE [LARGE SCALE GENOMIC DNA]</scope>
    <source>
        <strain evidence="2 3">CBS 931.73</strain>
    </source>
</reference>
<name>A0A1Y1XUB5_9FUNG</name>
<gene>
    <name evidence="2" type="ORF">K493DRAFT_318766</name>
</gene>
<comment type="caution">
    <text evidence="2">The sequence shown here is derived from an EMBL/GenBank/DDBJ whole genome shotgun (WGS) entry which is preliminary data.</text>
</comment>
<keyword evidence="1" id="KW-1133">Transmembrane helix</keyword>
<keyword evidence="1" id="KW-0812">Transmembrane</keyword>
<proteinExistence type="predicted"/>